<feature type="non-terminal residue" evidence="1">
    <location>
        <position position="110"/>
    </location>
</feature>
<organism evidence="1">
    <name type="scientific">Lygus hesperus</name>
    <name type="common">Western plant bug</name>
    <dbReference type="NCBI Taxonomy" id="30085"/>
    <lineage>
        <taxon>Eukaryota</taxon>
        <taxon>Metazoa</taxon>
        <taxon>Ecdysozoa</taxon>
        <taxon>Arthropoda</taxon>
        <taxon>Hexapoda</taxon>
        <taxon>Insecta</taxon>
        <taxon>Pterygota</taxon>
        <taxon>Neoptera</taxon>
        <taxon>Paraneoptera</taxon>
        <taxon>Hemiptera</taxon>
        <taxon>Heteroptera</taxon>
        <taxon>Panheteroptera</taxon>
        <taxon>Cimicomorpha</taxon>
        <taxon>Miridae</taxon>
        <taxon>Mirini</taxon>
        <taxon>Lygus</taxon>
    </lineage>
</organism>
<proteinExistence type="predicted"/>
<sequence>MNDAVPIITVILLVTFGMNHTKGRLLSSHKSILSSPDGWEPRNPNDPVWRIWLRKAIEMYYLKNPKSEFNQDGLIQSVESQQLPNEMNVRIMYTGLPSYISDWASAQLCQ</sequence>
<dbReference type="AlphaFoldDB" id="A0A146LUQ2"/>
<reference evidence="1" key="1">
    <citation type="journal article" date="2016" name="Gigascience">
        <title>De novo construction of an expanded transcriptome assembly for the western tarnished plant bug, Lygus hesperus.</title>
        <authorList>
            <person name="Tassone E.E."/>
            <person name="Geib S.M."/>
            <person name="Hall B."/>
            <person name="Fabrick J.A."/>
            <person name="Brent C.S."/>
            <person name="Hull J.J."/>
        </authorList>
    </citation>
    <scope>NUCLEOTIDE SEQUENCE</scope>
</reference>
<dbReference type="EMBL" id="GDHC01008177">
    <property type="protein sequence ID" value="JAQ10452.1"/>
    <property type="molecule type" value="Transcribed_RNA"/>
</dbReference>
<name>A0A146LUQ2_LYGHE</name>
<protein>
    <submittedName>
        <fullName evidence="1">Uncharacterized protein</fullName>
    </submittedName>
</protein>
<evidence type="ECO:0000313" key="1">
    <source>
        <dbReference type="EMBL" id="JAQ10452.1"/>
    </source>
</evidence>
<accession>A0A146LUQ2</accession>
<gene>
    <name evidence="1" type="ORF">g.46869</name>
</gene>